<evidence type="ECO:0000256" key="6">
    <source>
        <dbReference type="ARBA" id="ARBA00023136"/>
    </source>
</evidence>
<feature type="compositionally biased region" description="Low complexity" evidence="8">
    <location>
        <begin position="261"/>
        <end position="275"/>
    </location>
</feature>
<dbReference type="InterPro" id="IPR007599">
    <property type="entry name" value="DER1"/>
</dbReference>
<accession>A0A553PLT2</accession>
<evidence type="ECO:0000256" key="3">
    <source>
        <dbReference type="ARBA" id="ARBA00022692"/>
    </source>
</evidence>
<dbReference type="GO" id="GO:0005789">
    <property type="term" value="C:endoplasmic reticulum membrane"/>
    <property type="evidence" value="ECO:0007669"/>
    <property type="project" value="UniProtKB-SubCell"/>
</dbReference>
<evidence type="ECO:0000256" key="1">
    <source>
        <dbReference type="ARBA" id="ARBA00004477"/>
    </source>
</evidence>
<evidence type="ECO:0000313" key="9">
    <source>
        <dbReference type="EMBL" id="TRY78640.1"/>
    </source>
</evidence>
<keyword evidence="5 7" id="KW-1133">Transmembrane helix</keyword>
<keyword evidence="4 7" id="KW-0256">Endoplasmic reticulum</keyword>
<dbReference type="GO" id="GO:0036503">
    <property type="term" value="P:ERAD pathway"/>
    <property type="evidence" value="ECO:0007669"/>
    <property type="project" value="UniProtKB-ARBA"/>
</dbReference>
<comment type="caution">
    <text evidence="7">Lacks conserved residue(s) required for the propagation of feature annotation.</text>
</comment>
<dbReference type="Pfam" id="PF04511">
    <property type="entry name" value="DER1"/>
    <property type="match status" value="1"/>
</dbReference>
<evidence type="ECO:0000313" key="10">
    <source>
        <dbReference type="Proteomes" id="UP000318571"/>
    </source>
</evidence>
<evidence type="ECO:0000256" key="8">
    <source>
        <dbReference type="SAM" id="MobiDB-lite"/>
    </source>
</evidence>
<dbReference type="SUPFAM" id="SSF144091">
    <property type="entry name" value="Rhomboid-like"/>
    <property type="match status" value="1"/>
</dbReference>
<dbReference type="OMA" id="FKSQYWR"/>
<feature type="transmembrane region" description="Helical" evidence="7">
    <location>
        <begin position="165"/>
        <end position="197"/>
    </location>
</feature>
<dbReference type="EMBL" id="VCGU01000003">
    <property type="protein sequence ID" value="TRY78640.1"/>
    <property type="molecule type" value="Genomic_DNA"/>
</dbReference>
<evidence type="ECO:0000256" key="4">
    <source>
        <dbReference type="ARBA" id="ARBA00022824"/>
    </source>
</evidence>
<comment type="function">
    <text evidence="7">May be involved in the degradation of misfolded endoplasmic reticulum (ER) luminal proteins.</text>
</comment>
<proteinExistence type="inferred from homology"/>
<feature type="transmembrane region" description="Helical" evidence="7">
    <location>
        <begin position="111"/>
        <end position="144"/>
    </location>
</feature>
<name>A0A553PLT2_TIGCA</name>
<comment type="subcellular location">
    <subcellularLocation>
        <location evidence="1 7">Endoplasmic reticulum membrane</location>
        <topology evidence="1 7">Multi-pass membrane protein</topology>
    </subcellularLocation>
</comment>
<dbReference type="AlphaFoldDB" id="A0A553PLT2"/>
<comment type="caution">
    <text evidence="9">The sequence shown here is derived from an EMBL/GenBank/DDBJ whole genome shotgun (WGS) entry which is preliminary data.</text>
</comment>
<evidence type="ECO:0000256" key="7">
    <source>
        <dbReference type="RuleBase" id="RU363059"/>
    </source>
</evidence>
<gene>
    <name evidence="9" type="ORF">TCAL_11600</name>
</gene>
<feature type="transmembrane region" description="Helical" evidence="7">
    <location>
        <begin position="66"/>
        <end position="91"/>
    </location>
</feature>
<dbReference type="InterPro" id="IPR035952">
    <property type="entry name" value="Rhomboid-like_sf"/>
</dbReference>
<dbReference type="OrthoDB" id="1716531at2759"/>
<organism evidence="9 10">
    <name type="scientific">Tigriopus californicus</name>
    <name type="common">Marine copepod</name>
    <dbReference type="NCBI Taxonomy" id="6832"/>
    <lineage>
        <taxon>Eukaryota</taxon>
        <taxon>Metazoa</taxon>
        <taxon>Ecdysozoa</taxon>
        <taxon>Arthropoda</taxon>
        <taxon>Crustacea</taxon>
        <taxon>Multicrustacea</taxon>
        <taxon>Hexanauplia</taxon>
        <taxon>Copepoda</taxon>
        <taxon>Harpacticoida</taxon>
        <taxon>Harpacticidae</taxon>
        <taxon>Tigriopus</taxon>
    </lineage>
</organism>
<reference evidence="9 10" key="1">
    <citation type="journal article" date="2018" name="Nat. Ecol. Evol.">
        <title>Genomic signatures of mitonuclear coevolution across populations of Tigriopus californicus.</title>
        <authorList>
            <person name="Barreto F.S."/>
            <person name="Watson E.T."/>
            <person name="Lima T.G."/>
            <person name="Willett C.S."/>
            <person name="Edmands S."/>
            <person name="Li W."/>
            <person name="Burton R.S."/>
        </authorList>
    </citation>
    <scope>NUCLEOTIDE SEQUENCE [LARGE SCALE GENOMIC DNA]</scope>
    <source>
        <strain evidence="9 10">San Diego</strain>
    </source>
</reference>
<evidence type="ECO:0000256" key="5">
    <source>
        <dbReference type="ARBA" id="ARBA00022989"/>
    </source>
</evidence>
<dbReference type="STRING" id="6832.A0A553PLT2"/>
<sequence length="275" mass="31000">MAAHGGDVGGGGGVVALMRQGYLQIPPVTRVYLTACVMTTLAVHFEMVSPFQLYFNPPLVYRSGQIWRLVTTFLFFGSMGLNFLFNLFFTYRYFSMLETGSFRGRTADFVMMFLFGAVMMIVFGVFVDLLFLGQAFTIMFVYVWGRRNPQTRMSFIGIINFRAPYLPWVLLGFSILLGNSFIVDLLGIGVGHVYYFLEDVFPNQPHGKRLLVTPAVLKMIFDPVTEDPFYNPPPEDRPGGFNWGNGANVDDARPDYVPDQGNNGANNPNNDRPRE</sequence>
<dbReference type="PANTHER" id="PTHR11009">
    <property type="entry name" value="DER1-LIKE PROTEIN, DERLIN"/>
    <property type="match status" value="1"/>
</dbReference>
<keyword evidence="10" id="KW-1185">Reference proteome</keyword>
<comment type="similarity">
    <text evidence="2 7">Belongs to the derlin family.</text>
</comment>
<dbReference type="FunFam" id="1.20.1540.10:FF:000016">
    <property type="entry name" value="Derlin"/>
    <property type="match status" value="1"/>
</dbReference>
<dbReference type="Proteomes" id="UP000318571">
    <property type="component" value="Chromosome 11"/>
</dbReference>
<protein>
    <recommendedName>
        <fullName evidence="7">Derlin</fullName>
    </recommendedName>
</protein>
<feature type="region of interest" description="Disordered" evidence="8">
    <location>
        <begin position="231"/>
        <end position="275"/>
    </location>
</feature>
<keyword evidence="3 7" id="KW-0812">Transmembrane</keyword>
<keyword evidence="6 7" id="KW-0472">Membrane</keyword>
<evidence type="ECO:0000256" key="2">
    <source>
        <dbReference type="ARBA" id="ARBA00008917"/>
    </source>
</evidence>